<organism evidence="2 3">
    <name type="scientific">Hymenobacter koreensis</name>
    <dbReference type="NCBI Taxonomy" id="1084523"/>
    <lineage>
        <taxon>Bacteria</taxon>
        <taxon>Pseudomonadati</taxon>
        <taxon>Bacteroidota</taxon>
        <taxon>Cytophagia</taxon>
        <taxon>Cytophagales</taxon>
        <taxon>Hymenobacteraceae</taxon>
        <taxon>Hymenobacter</taxon>
    </lineage>
</organism>
<sequence length="746" mass="82026">MRLHFYVFAALALLFALPARATHIVGGELGMQYQTGDLYRLTLTLYFDAINGNVGALDPDATAGIFEQGTNRRIRNITLPLTQNTFVPYTNIACTIGSLSTRQLVYTAALELPANVYNNPRGYYVAVERCCRNNSISNIVGPGNAGQVYYLEFPAVVRNNQAFRDSSPRIFPPLSDYACLNELFYFDFGGTDSDGDSLAYEMSTPLNGNANSLDPRPSQPSAQPYSLITWNAGLSQSAQMPGAPTLSVDGRSGRLTVRPTRLGLFVFGVKCSEFRRGIKIGEVRRDFQLLVINCPTNRTPEMVVVPPGPGRAAYVPGRDTMRIRSGQDRCLRLRFTDPDPASQLQMELRPVNFTAQLPTPSVRSGGVRMPGQPDTITSTLCFPECFSTQGRVYLLDVIVADNGCSLPRRDTVRVAFTAEAPPNSLPQVSLIAPPTQFPIAARVGTLVQQDVLGLDVDNDAMTLELTGRGFSPAAVGAQLVTLTNANGRITARLTWQVDCRAVDRQLYEFEIRAAANPCQLRQTSLPVVIPVRVDYQNQAPALTSSFPADTAVVKMRLGDRYVAQLKGLDGDLDGMTWAVVDDGVPLAATGMSFRVADNRAGETNAVFEWVADCGAVEGKQLEVGANAFVRNLTFELRDVTCRPVPRFRTVRFEIIRPEAPEFLPPNIFTPNKDGRNEAFQLTTLPPDFCTQRFADITIFNRWGSKVYRSTDRNFRWDGAGVVTGVYYYLVKFTDGRTFKGTVTVAP</sequence>
<evidence type="ECO:0008006" key="4">
    <source>
        <dbReference type="Google" id="ProtNLM"/>
    </source>
</evidence>
<dbReference type="InterPro" id="IPR026341">
    <property type="entry name" value="T9SS_type_B"/>
</dbReference>
<dbReference type="EMBL" id="BAABHA010000010">
    <property type="protein sequence ID" value="GAA4386974.1"/>
    <property type="molecule type" value="Genomic_DNA"/>
</dbReference>
<evidence type="ECO:0000313" key="3">
    <source>
        <dbReference type="Proteomes" id="UP001500454"/>
    </source>
</evidence>
<accession>A0ABP8J8P6</accession>
<reference evidence="3" key="1">
    <citation type="journal article" date="2019" name="Int. J. Syst. Evol. Microbiol.">
        <title>The Global Catalogue of Microorganisms (GCM) 10K type strain sequencing project: providing services to taxonomists for standard genome sequencing and annotation.</title>
        <authorList>
            <consortium name="The Broad Institute Genomics Platform"/>
            <consortium name="The Broad Institute Genome Sequencing Center for Infectious Disease"/>
            <person name="Wu L."/>
            <person name="Ma J."/>
        </authorList>
    </citation>
    <scope>NUCLEOTIDE SEQUENCE [LARGE SCALE GENOMIC DNA]</scope>
    <source>
        <strain evidence="3">JCM 17924</strain>
    </source>
</reference>
<protein>
    <recommendedName>
        <fullName evidence="4">Gliding motility-associated C-terminal domain-containing protein</fullName>
    </recommendedName>
</protein>
<evidence type="ECO:0000256" key="1">
    <source>
        <dbReference type="SAM" id="SignalP"/>
    </source>
</evidence>
<keyword evidence="1" id="KW-0732">Signal</keyword>
<comment type="caution">
    <text evidence="2">The sequence shown here is derived from an EMBL/GenBank/DDBJ whole genome shotgun (WGS) entry which is preliminary data.</text>
</comment>
<dbReference type="Proteomes" id="UP001500454">
    <property type="component" value="Unassembled WGS sequence"/>
</dbReference>
<feature type="signal peptide" evidence="1">
    <location>
        <begin position="1"/>
        <end position="21"/>
    </location>
</feature>
<keyword evidence="3" id="KW-1185">Reference proteome</keyword>
<evidence type="ECO:0000313" key="2">
    <source>
        <dbReference type="EMBL" id="GAA4386974.1"/>
    </source>
</evidence>
<proteinExistence type="predicted"/>
<feature type="chain" id="PRO_5046453754" description="Gliding motility-associated C-terminal domain-containing protein" evidence="1">
    <location>
        <begin position="22"/>
        <end position="746"/>
    </location>
</feature>
<dbReference type="NCBIfam" id="TIGR04131">
    <property type="entry name" value="Bac_Flav_CTERM"/>
    <property type="match status" value="1"/>
</dbReference>
<dbReference type="Pfam" id="PF13585">
    <property type="entry name" value="CHU_C"/>
    <property type="match status" value="1"/>
</dbReference>
<gene>
    <name evidence="2" type="ORF">GCM10023186_32160</name>
</gene>
<dbReference type="RefSeq" id="WP_345225935.1">
    <property type="nucleotide sequence ID" value="NZ_BAABHA010000010.1"/>
</dbReference>
<name>A0ABP8J8P6_9BACT</name>